<evidence type="ECO:0000256" key="1">
    <source>
        <dbReference type="SAM" id="MobiDB-lite"/>
    </source>
</evidence>
<name>B7QMT7_IXOSC</name>
<dbReference type="PANTHER" id="PTHR21579">
    <property type="entry name" value="PROTEIN TINCAR"/>
    <property type="match status" value="1"/>
</dbReference>
<dbReference type="VEuPathDB" id="VectorBase:ISCW015241"/>
<feature type="compositionally biased region" description="Polar residues" evidence="1">
    <location>
        <begin position="356"/>
        <end position="366"/>
    </location>
</feature>
<feature type="region of interest" description="Disordered" evidence="1">
    <location>
        <begin position="351"/>
        <end position="403"/>
    </location>
</feature>
<dbReference type="PANTHER" id="PTHR21579:SF20">
    <property type="entry name" value="PROTEIN TINCAR"/>
    <property type="match status" value="1"/>
</dbReference>
<dbReference type="EMBL" id="DS972981">
    <property type="protein sequence ID" value="EEC20159.1"/>
    <property type="molecule type" value="Genomic_DNA"/>
</dbReference>
<dbReference type="HOGENOM" id="CLU_496353_0_0_1"/>
<evidence type="ECO:0000313" key="4">
    <source>
        <dbReference type="EnsemblMetazoa" id="ISCW015241-PA"/>
    </source>
</evidence>
<gene>
    <name evidence="3" type="ORF">IscW_ISCW015241</name>
</gene>
<feature type="compositionally biased region" description="Basic residues" evidence="1">
    <location>
        <begin position="372"/>
        <end position="382"/>
    </location>
</feature>
<evidence type="ECO:0000313" key="3">
    <source>
        <dbReference type="EMBL" id="EEC20159.1"/>
    </source>
</evidence>
<feature type="transmembrane region" description="Helical" evidence="2">
    <location>
        <begin position="240"/>
        <end position="263"/>
    </location>
</feature>
<keyword evidence="2" id="KW-0812">Transmembrane</keyword>
<feature type="transmembrane region" description="Helical" evidence="2">
    <location>
        <begin position="210"/>
        <end position="228"/>
    </location>
</feature>
<keyword evidence="2" id="KW-1133">Transmembrane helix</keyword>
<organism>
    <name type="scientific">Ixodes scapularis</name>
    <name type="common">Black-legged tick</name>
    <name type="synonym">Deer tick</name>
    <dbReference type="NCBI Taxonomy" id="6945"/>
    <lineage>
        <taxon>Eukaryota</taxon>
        <taxon>Metazoa</taxon>
        <taxon>Ecdysozoa</taxon>
        <taxon>Arthropoda</taxon>
        <taxon>Chelicerata</taxon>
        <taxon>Arachnida</taxon>
        <taxon>Acari</taxon>
        <taxon>Parasitiformes</taxon>
        <taxon>Ixodida</taxon>
        <taxon>Ixodoidea</taxon>
        <taxon>Ixodidae</taxon>
        <taxon>Ixodinae</taxon>
        <taxon>Ixodes</taxon>
    </lineage>
</organism>
<feature type="transmembrane region" description="Helical" evidence="2">
    <location>
        <begin position="73"/>
        <end position="91"/>
    </location>
</feature>
<feature type="transmembrane region" description="Helical" evidence="2">
    <location>
        <begin position="103"/>
        <end position="122"/>
    </location>
</feature>
<dbReference type="EnsemblMetazoa" id="ISCW015241-RA">
    <property type="protein sequence ID" value="ISCW015241-PA"/>
    <property type="gene ID" value="ISCW015241"/>
</dbReference>
<dbReference type="Proteomes" id="UP000001555">
    <property type="component" value="Unassembled WGS sequence"/>
</dbReference>
<dbReference type="PaxDb" id="6945-B7QMT7"/>
<dbReference type="OrthoDB" id="10033661at2759"/>
<keyword evidence="2" id="KW-0472">Membrane</keyword>
<reference evidence="4" key="2">
    <citation type="submission" date="2020-05" db="UniProtKB">
        <authorList>
            <consortium name="EnsemblMetazoa"/>
        </authorList>
    </citation>
    <scope>IDENTIFICATION</scope>
    <source>
        <strain evidence="4">wikel</strain>
    </source>
</reference>
<evidence type="ECO:0000256" key="2">
    <source>
        <dbReference type="SAM" id="Phobius"/>
    </source>
</evidence>
<protein>
    <submittedName>
        <fullName evidence="3 4">Uncharacterized protein</fullName>
    </submittedName>
</protein>
<dbReference type="InterPro" id="IPR053291">
    <property type="entry name" value="Ommatidial_diff-associated"/>
</dbReference>
<keyword evidence="5" id="KW-1185">Reference proteome</keyword>
<dbReference type="EMBL" id="ABJB010236606">
    <property type="status" value="NOT_ANNOTATED_CDS"/>
    <property type="molecule type" value="Genomic_DNA"/>
</dbReference>
<dbReference type="EMBL" id="ABJB010682382">
    <property type="status" value="NOT_ANNOTATED_CDS"/>
    <property type="molecule type" value="Genomic_DNA"/>
</dbReference>
<dbReference type="VEuPathDB" id="VectorBase:ISCP_006607"/>
<proteinExistence type="predicted"/>
<dbReference type="VEuPathDB" id="VectorBase:ISCI015241"/>
<evidence type="ECO:0000313" key="5">
    <source>
        <dbReference type="Proteomes" id="UP000001555"/>
    </source>
</evidence>
<dbReference type="AlphaFoldDB" id="B7QMT7"/>
<sequence>MHDSRTSEMHGHGNRIPVLRPVVGDAWRTDLDLLLPHRERLVVLSFLSTINETELWDREASEVARPLPHLDEAATSAEFLNYGLALLVYSLRYPAVFWKSNKCFALLFSLYLGLCMAQRLLIYTGLAVLYKVQVAGVREVLPGFGPLFLGLPSTLFLYALYSTALSLSGPVLYSYGLLKFQEWKARAAMKNHITWKGAFPRGLWGHGPHLYAFFVLSVLVLSGGPLLYDLTKVYCGSLDGAVLAVVAGILAHLLLWIALWLGLTLKHDWDFSPEGPQGDVRQLQGVAYTPLLKTTGEVPLLVIDQGHTYQVREASSKKAIISLATKFAQVSKLPHPSEDEDIYWLKPRLPSAAKEPSSSQNGTCERSTWLRGQRKTSGPKHKVTFEEKGCSPSKKSGKSPKILSKLRKQHVSGVKFEDVLSDPHSDDGGDYATLREVSTLRRGSRKGDEEPFYKSLCPLGDTSALLPEADYELLLVDVATTQRNMAPPELVIRRDADPFGRKTNVRLTSFTDQPDFVRHKAAAGLLHAHRRDSANYSLTSSGDSDAAAS</sequence>
<reference evidence="3 5" key="1">
    <citation type="submission" date="2008-03" db="EMBL/GenBank/DDBJ databases">
        <title>Annotation of Ixodes scapularis.</title>
        <authorList>
            <consortium name="Ixodes scapularis Genome Project Consortium"/>
            <person name="Caler E."/>
            <person name="Hannick L.I."/>
            <person name="Bidwell S."/>
            <person name="Joardar V."/>
            <person name="Thiagarajan M."/>
            <person name="Amedeo P."/>
            <person name="Galinsky K.J."/>
            <person name="Schobel S."/>
            <person name="Inman J."/>
            <person name="Hostetler J."/>
            <person name="Miller J."/>
            <person name="Hammond M."/>
            <person name="Megy K."/>
            <person name="Lawson D."/>
            <person name="Kodira C."/>
            <person name="Sutton G."/>
            <person name="Meyer J."/>
            <person name="Hill C.A."/>
            <person name="Birren B."/>
            <person name="Nene V."/>
            <person name="Collins F."/>
            <person name="Alarcon-Chaidez F."/>
            <person name="Wikel S."/>
            <person name="Strausberg R."/>
        </authorList>
    </citation>
    <scope>NUCLEOTIDE SEQUENCE [LARGE SCALE GENOMIC DNA]</scope>
    <source>
        <strain evidence="5">Wikel</strain>
        <strain evidence="3">Wikel colony</strain>
    </source>
</reference>
<dbReference type="InParanoid" id="B7QMT7"/>
<accession>B7QMT7</accession>
<feature type="compositionally biased region" description="Low complexity" evidence="1">
    <location>
        <begin position="390"/>
        <end position="403"/>
    </location>
</feature>